<organism evidence="1 2">
    <name type="scientific">Colletotrichum scovillei</name>
    <dbReference type="NCBI Taxonomy" id="1209932"/>
    <lineage>
        <taxon>Eukaryota</taxon>
        <taxon>Fungi</taxon>
        <taxon>Dikarya</taxon>
        <taxon>Ascomycota</taxon>
        <taxon>Pezizomycotina</taxon>
        <taxon>Sordariomycetes</taxon>
        <taxon>Hypocreomycetidae</taxon>
        <taxon>Glomerellales</taxon>
        <taxon>Glomerellaceae</taxon>
        <taxon>Colletotrichum</taxon>
        <taxon>Colletotrichum acutatum species complex</taxon>
    </lineage>
</organism>
<dbReference type="Proteomes" id="UP000699042">
    <property type="component" value="Unassembled WGS sequence"/>
</dbReference>
<gene>
    <name evidence="1" type="ORF">JMJ77_008777</name>
</gene>
<evidence type="ECO:0000313" key="1">
    <source>
        <dbReference type="EMBL" id="KAG7041072.1"/>
    </source>
</evidence>
<evidence type="ECO:0000313" key="2">
    <source>
        <dbReference type="Proteomes" id="UP000699042"/>
    </source>
</evidence>
<comment type="caution">
    <text evidence="1">The sequence shown here is derived from an EMBL/GenBank/DDBJ whole genome shotgun (WGS) entry which is preliminary data.</text>
</comment>
<dbReference type="AlphaFoldDB" id="A0A9P7QR56"/>
<dbReference type="EMBL" id="JAESDN010000016">
    <property type="protein sequence ID" value="KAG7041072.1"/>
    <property type="molecule type" value="Genomic_DNA"/>
</dbReference>
<feature type="non-terminal residue" evidence="1">
    <location>
        <position position="152"/>
    </location>
</feature>
<name>A0A9P7QR56_9PEZI</name>
<reference evidence="1" key="1">
    <citation type="submission" date="2021-05" db="EMBL/GenBank/DDBJ databases">
        <title>Comparative genomics of three Colletotrichum scovillei strains and genetic complementation revealed genes involved fungal growth and virulence on chili pepper.</title>
        <authorList>
            <person name="Hsieh D.-K."/>
            <person name="Chuang S.-C."/>
            <person name="Chen C.-Y."/>
            <person name="Chao Y.-T."/>
            <person name="Lu M.-Y.J."/>
            <person name="Lee M.-H."/>
            <person name="Shih M.-C."/>
        </authorList>
    </citation>
    <scope>NUCLEOTIDE SEQUENCE</scope>
    <source>
        <strain evidence="1">Coll-153</strain>
    </source>
</reference>
<accession>A0A9P7QR56</accession>
<protein>
    <submittedName>
        <fullName evidence="1">Uncharacterized protein</fullName>
    </submittedName>
</protein>
<sequence length="152" mass="16600">TEHEKRESGTRSESHAVKSLSDAFAVSSLLYRPSTVESSTNHIAQSQPLPALVYHSEPRPTACQTSWEGVPDLNLLHGRESRPSNPPHLSFAQTASSGLIPASVNMQTLFQKHASYLIYTTSPCKTLLNRPSIPLSCSIHSSTFGYPQIQLA</sequence>
<proteinExistence type="predicted"/>
<keyword evidence="2" id="KW-1185">Reference proteome</keyword>